<evidence type="ECO:0000313" key="2">
    <source>
        <dbReference type="EMBL" id="GIE49769.1"/>
    </source>
</evidence>
<dbReference type="Gene3D" id="3.30.428.10">
    <property type="entry name" value="HIT-like"/>
    <property type="match status" value="1"/>
</dbReference>
<feature type="region of interest" description="Disordered" evidence="1">
    <location>
        <begin position="165"/>
        <end position="384"/>
    </location>
</feature>
<name>A0A919JEY7_9ACTN</name>
<proteinExistence type="predicted"/>
<evidence type="ECO:0000313" key="3">
    <source>
        <dbReference type="Proteomes" id="UP000647172"/>
    </source>
</evidence>
<comment type="caution">
    <text evidence="2">The sequence shown here is derived from an EMBL/GenBank/DDBJ whole genome shotgun (WGS) entry which is preliminary data.</text>
</comment>
<feature type="region of interest" description="Disordered" evidence="1">
    <location>
        <begin position="1"/>
        <end position="21"/>
    </location>
</feature>
<dbReference type="EMBL" id="BOMQ01000038">
    <property type="protein sequence ID" value="GIE49769.1"/>
    <property type="molecule type" value="Genomic_DNA"/>
</dbReference>
<feature type="compositionally biased region" description="Pro residues" evidence="1">
    <location>
        <begin position="260"/>
        <end position="270"/>
    </location>
</feature>
<keyword evidence="3" id="KW-1185">Reference proteome</keyword>
<feature type="compositionally biased region" description="Polar residues" evidence="1">
    <location>
        <begin position="372"/>
        <end position="384"/>
    </location>
</feature>
<protein>
    <recommendedName>
        <fullName evidence="4">Diadenosine tetraphosphate (Ap4A) hydrolase</fullName>
    </recommendedName>
</protein>
<dbReference type="AlphaFoldDB" id="A0A919JEY7"/>
<evidence type="ECO:0008006" key="4">
    <source>
        <dbReference type="Google" id="ProtNLM"/>
    </source>
</evidence>
<dbReference type="SUPFAM" id="SSF54197">
    <property type="entry name" value="HIT-like"/>
    <property type="match status" value="1"/>
</dbReference>
<reference evidence="2" key="1">
    <citation type="submission" date="2021-01" db="EMBL/GenBank/DDBJ databases">
        <title>Whole genome shotgun sequence of Actinoplanes nipponensis NBRC 14063.</title>
        <authorList>
            <person name="Komaki H."/>
            <person name="Tamura T."/>
        </authorList>
    </citation>
    <scope>NUCLEOTIDE SEQUENCE</scope>
    <source>
        <strain evidence="2">NBRC 14063</strain>
    </source>
</reference>
<dbReference type="InterPro" id="IPR036265">
    <property type="entry name" value="HIT-like_sf"/>
</dbReference>
<feature type="compositionally biased region" description="Low complexity" evidence="1">
    <location>
        <begin position="290"/>
        <end position="331"/>
    </location>
</feature>
<gene>
    <name evidence="2" type="ORF">Ani05nite_33030</name>
</gene>
<dbReference type="Proteomes" id="UP000647172">
    <property type="component" value="Unassembled WGS sequence"/>
</dbReference>
<dbReference type="RefSeq" id="WP_344936780.1">
    <property type="nucleotide sequence ID" value="NZ_BAAAYJ010000104.1"/>
</dbReference>
<sequence>MRVKNLAEPVEVEPPRSGEDAADCVACNTPDDAYIWVSERWRVRGMDRPTGLPMVLILECRSHLDIGDLPNLLAAELGVMTVRLERAIRSLDSVARVHVNRWGDGSAHLHMWFLARPYGRLQLRGTFLSLWDDLLPVIPEEQWRENLALVAEWLAGFGGRAIAEPPHIHWQSPSTFGSEPPSAPDTTPATGAEPPASSTGPTPDRSPADPLRPSDITAANAETRNLSSYATRTANPTDAATAEPARNNTPTPDAGSATPDPKPSPAPIPENPSAISPETAKAEDTPPSDASGTGTAPPTASTPVPHATAASDSPGHPTTAAPHPAPSVSPTIPEQYRPDSAKPANKTPGKGEDEVEVEAESAESPVRGGLATANQSTTPAAPTN</sequence>
<evidence type="ECO:0000256" key="1">
    <source>
        <dbReference type="SAM" id="MobiDB-lite"/>
    </source>
</evidence>
<feature type="compositionally biased region" description="Polar residues" evidence="1">
    <location>
        <begin position="220"/>
        <end position="238"/>
    </location>
</feature>
<accession>A0A919JEY7</accession>
<organism evidence="2 3">
    <name type="scientific">Actinoplanes nipponensis</name>
    <dbReference type="NCBI Taxonomy" id="135950"/>
    <lineage>
        <taxon>Bacteria</taxon>
        <taxon>Bacillati</taxon>
        <taxon>Actinomycetota</taxon>
        <taxon>Actinomycetes</taxon>
        <taxon>Micromonosporales</taxon>
        <taxon>Micromonosporaceae</taxon>
        <taxon>Actinoplanes</taxon>
    </lineage>
</organism>